<dbReference type="Gene3D" id="3.90.180.10">
    <property type="entry name" value="Medium-chain alcohol dehydrogenases, catalytic domain"/>
    <property type="match status" value="1"/>
</dbReference>
<gene>
    <name evidence="4" type="ORF">L207DRAFT_631155</name>
</gene>
<evidence type="ECO:0000259" key="3">
    <source>
        <dbReference type="Pfam" id="PF08240"/>
    </source>
</evidence>
<protein>
    <submittedName>
        <fullName evidence="4">GroES-like protein</fullName>
    </submittedName>
</protein>
<evidence type="ECO:0000256" key="1">
    <source>
        <dbReference type="ARBA" id="ARBA00008072"/>
    </source>
</evidence>
<dbReference type="SUPFAM" id="SSF50129">
    <property type="entry name" value="GroES-like"/>
    <property type="match status" value="1"/>
</dbReference>
<dbReference type="Gene3D" id="3.40.50.720">
    <property type="entry name" value="NAD(P)-binding Rossmann-like Domain"/>
    <property type="match status" value="1"/>
</dbReference>
<dbReference type="CDD" id="cd08249">
    <property type="entry name" value="enoyl_reductase_like"/>
    <property type="match status" value="1"/>
</dbReference>
<dbReference type="SUPFAM" id="SSF51735">
    <property type="entry name" value="NAD(P)-binding Rossmann-fold domains"/>
    <property type="match status" value="1"/>
</dbReference>
<reference evidence="4 5" key="1">
    <citation type="submission" date="2016-04" db="EMBL/GenBank/DDBJ databases">
        <title>A degradative enzymes factory behind the ericoid mycorrhizal symbiosis.</title>
        <authorList>
            <consortium name="DOE Joint Genome Institute"/>
            <person name="Martino E."/>
            <person name="Morin E."/>
            <person name="Grelet G."/>
            <person name="Kuo A."/>
            <person name="Kohler A."/>
            <person name="Daghino S."/>
            <person name="Barry K."/>
            <person name="Choi C."/>
            <person name="Cichocki N."/>
            <person name="Clum A."/>
            <person name="Copeland A."/>
            <person name="Hainaut M."/>
            <person name="Haridas S."/>
            <person name="Labutti K."/>
            <person name="Lindquist E."/>
            <person name="Lipzen A."/>
            <person name="Khouja H.-R."/>
            <person name="Murat C."/>
            <person name="Ohm R."/>
            <person name="Olson A."/>
            <person name="Spatafora J."/>
            <person name="Veneault-Fourrey C."/>
            <person name="Henrissat B."/>
            <person name="Grigoriev I."/>
            <person name="Martin F."/>
            <person name="Perotto S."/>
        </authorList>
    </citation>
    <scope>NUCLEOTIDE SEQUENCE [LARGE SCALE GENOMIC DNA]</scope>
    <source>
        <strain evidence="4 5">F</strain>
    </source>
</reference>
<dbReference type="InterPro" id="IPR047122">
    <property type="entry name" value="Trans-enoyl_RdTase-like"/>
</dbReference>
<dbReference type="EMBL" id="KZ613942">
    <property type="protein sequence ID" value="PMD42978.1"/>
    <property type="molecule type" value="Genomic_DNA"/>
</dbReference>
<dbReference type="InterPro" id="IPR013154">
    <property type="entry name" value="ADH-like_N"/>
</dbReference>
<comment type="similarity">
    <text evidence="1">Belongs to the zinc-containing alcohol dehydrogenase family.</text>
</comment>
<dbReference type="GO" id="GO:0016651">
    <property type="term" value="F:oxidoreductase activity, acting on NAD(P)H"/>
    <property type="evidence" value="ECO:0007669"/>
    <property type="project" value="InterPro"/>
</dbReference>
<keyword evidence="2" id="KW-0560">Oxidoreductase</keyword>
<dbReference type="PANTHER" id="PTHR45348">
    <property type="entry name" value="HYPOTHETICAL OXIDOREDUCTASE (EUROFUNG)"/>
    <property type="match status" value="1"/>
</dbReference>
<dbReference type="Proteomes" id="UP000235786">
    <property type="component" value="Unassembled WGS sequence"/>
</dbReference>
<accession>A0A2J6RWT7</accession>
<feature type="domain" description="Alcohol dehydrogenase-like N-terminal" evidence="3">
    <location>
        <begin position="45"/>
        <end position="127"/>
    </location>
</feature>
<dbReference type="Pfam" id="PF08240">
    <property type="entry name" value="ADH_N"/>
    <property type="match status" value="1"/>
</dbReference>
<keyword evidence="5" id="KW-1185">Reference proteome</keyword>
<sequence>MAPSEMTALALNQRSWLEILFNAIQGKGISHGVSVKKVQRLSIRPSELLVKVYSVACNPTDVAHIDIVGPAHSIVSCDYSRVVEEVRAAATELWKVGDRIAGVVHGGLFPDKGAFAEYLKVPSDLAWRPPPSMSHQNASTYGISAVTAMQALYTKLDVPWPGSNNSTPTNSTILVYAGSTTASLFAIQLSKLSGYTVVTNCSPHNFDLVKSYGADAVYDYHSISALEDIKKDYPNLKRAFDGISLKESTRFCFSAVEKSGGKVVVLLDTVKAGRKPGVEIIYILMYTLLGEPFAFVKPIGPSFKAEPADREALEKFYKNLRLKWCQEDLTVCWEH</sequence>
<dbReference type="PANTHER" id="PTHR45348:SF7">
    <property type="entry name" value="ZINC BINDING OXIDOREDUCTASE, PUTATIVE-RELATED"/>
    <property type="match status" value="1"/>
</dbReference>
<name>A0A2J6RWT7_HYAVF</name>
<evidence type="ECO:0000313" key="4">
    <source>
        <dbReference type="EMBL" id="PMD42978.1"/>
    </source>
</evidence>
<dbReference type="STRING" id="1149755.A0A2J6RWT7"/>
<dbReference type="InterPro" id="IPR011032">
    <property type="entry name" value="GroES-like_sf"/>
</dbReference>
<proteinExistence type="inferred from homology"/>
<dbReference type="AlphaFoldDB" id="A0A2J6RWT7"/>
<organism evidence="4 5">
    <name type="scientific">Hyaloscypha variabilis (strain UAMH 11265 / GT02V1 / F)</name>
    <name type="common">Meliniomyces variabilis</name>
    <dbReference type="NCBI Taxonomy" id="1149755"/>
    <lineage>
        <taxon>Eukaryota</taxon>
        <taxon>Fungi</taxon>
        <taxon>Dikarya</taxon>
        <taxon>Ascomycota</taxon>
        <taxon>Pezizomycotina</taxon>
        <taxon>Leotiomycetes</taxon>
        <taxon>Helotiales</taxon>
        <taxon>Hyaloscyphaceae</taxon>
        <taxon>Hyaloscypha</taxon>
        <taxon>Hyaloscypha variabilis</taxon>
    </lineage>
</organism>
<dbReference type="OrthoDB" id="48317at2759"/>
<evidence type="ECO:0000313" key="5">
    <source>
        <dbReference type="Proteomes" id="UP000235786"/>
    </source>
</evidence>
<evidence type="ECO:0000256" key="2">
    <source>
        <dbReference type="ARBA" id="ARBA00023002"/>
    </source>
</evidence>
<dbReference type="InterPro" id="IPR036291">
    <property type="entry name" value="NAD(P)-bd_dom_sf"/>
</dbReference>